<accession>A0A6J4RI19</accession>
<feature type="non-terminal residue" evidence="1">
    <location>
        <position position="61"/>
    </location>
</feature>
<organism evidence="1">
    <name type="scientific">uncultured Solirubrobacteraceae bacterium</name>
    <dbReference type="NCBI Taxonomy" id="1162706"/>
    <lineage>
        <taxon>Bacteria</taxon>
        <taxon>Bacillati</taxon>
        <taxon>Actinomycetota</taxon>
        <taxon>Thermoleophilia</taxon>
        <taxon>Solirubrobacterales</taxon>
        <taxon>Solirubrobacteraceae</taxon>
        <taxon>environmental samples</taxon>
    </lineage>
</organism>
<feature type="non-terminal residue" evidence="1">
    <location>
        <position position="1"/>
    </location>
</feature>
<sequence>WIQQRTSSPFRFASFSPRCCSACCSCSRSISCSTTRASPRRGRCFTSSCTTGATCSACPVT</sequence>
<gene>
    <name evidence="1" type="ORF">AVDCRST_MAG67-255</name>
</gene>
<name>A0A6J4RI19_9ACTN</name>
<protein>
    <submittedName>
        <fullName evidence="1">Uncharacterized protein</fullName>
    </submittedName>
</protein>
<dbReference type="AlphaFoldDB" id="A0A6J4RI19"/>
<dbReference type="EMBL" id="CADCVQ010000016">
    <property type="protein sequence ID" value="CAA9474265.1"/>
    <property type="molecule type" value="Genomic_DNA"/>
</dbReference>
<reference evidence="1" key="1">
    <citation type="submission" date="2020-02" db="EMBL/GenBank/DDBJ databases">
        <authorList>
            <person name="Meier V. D."/>
        </authorList>
    </citation>
    <scope>NUCLEOTIDE SEQUENCE</scope>
    <source>
        <strain evidence="1">AVDCRST_MAG67</strain>
    </source>
</reference>
<evidence type="ECO:0000313" key="1">
    <source>
        <dbReference type="EMBL" id="CAA9474265.1"/>
    </source>
</evidence>
<proteinExistence type="predicted"/>